<accession>A0A367WSZ8</accession>
<dbReference type="Proteomes" id="UP000252517">
    <property type="component" value="Unassembled WGS sequence"/>
</dbReference>
<evidence type="ECO:0000313" key="1">
    <source>
        <dbReference type="EMBL" id="RCK43661.1"/>
    </source>
</evidence>
<keyword evidence="1" id="KW-0418">Kinase</keyword>
<reference evidence="1 2" key="1">
    <citation type="submission" date="2014-07" db="EMBL/GenBank/DDBJ databases">
        <title>Draft genome sequence of Thalassospira profundimaris S25-3-2.</title>
        <authorList>
            <person name="Lai Q."/>
            <person name="Shao Z."/>
        </authorList>
    </citation>
    <scope>NUCLEOTIDE SEQUENCE [LARGE SCALE GENOMIC DNA]</scope>
    <source>
        <strain evidence="1 2">S25-3-2</strain>
    </source>
</reference>
<evidence type="ECO:0000313" key="2">
    <source>
        <dbReference type="Proteomes" id="UP000252517"/>
    </source>
</evidence>
<organism evidence="1 2">
    <name type="scientific">Thalassospira profundimaris</name>
    <dbReference type="NCBI Taxonomy" id="502049"/>
    <lineage>
        <taxon>Bacteria</taxon>
        <taxon>Pseudomonadati</taxon>
        <taxon>Pseudomonadota</taxon>
        <taxon>Alphaproteobacteria</taxon>
        <taxon>Rhodospirillales</taxon>
        <taxon>Thalassospiraceae</taxon>
        <taxon>Thalassospira</taxon>
    </lineage>
</organism>
<dbReference type="AlphaFoldDB" id="A0A367WSZ8"/>
<proteinExistence type="predicted"/>
<keyword evidence="1" id="KW-0808">Transferase</keyword>
<dbReference type="RefSeq" id="WP_114090120.1">
    <property type="nucleotide sequence ID" value="NZ_JPWH01000024.1"/>
</dbReference>
<sequence length="121" mass="13782">MGLDMYAYATDELPARPVDFTIDENAELHYWRKHPNLHGWMEELYYEKGGTAESFNCVNVRLTVEDLDRLEADIKDGDLPSTSGFFFGASDGTETEGDLQFVAKARQAIAEGKVVYYSSWW</sequence>
<gene>
    <name evidence="1" type="ORF">TH25_21150</name>
</gene>
<name>A0A367WSZ8_9PROT</name>
<dbReference type="GO" id="GO:0016301">
    <property type="term" value="F:kinase activity"/>
    <property type="evidence" value="ECO:0007669"/>
    <property type="project" value="UniProtKB-KW"/>
</dbReference>
<dbReference type="EMBL" id="JPWH01000024">
    <property type="protein sequence ID" value="RCK43661.1"/>
    <property type="molecule type" value="Genomic_DNA"/>
</dbReference>
<protein>
    <submittedName>
        <fullName evidence="1">Phosphoglycerate kinase</fullName>
    </submittedName>
</protein>
<comment type="caution">
    <text evidence="1">The sequence shown here is derived from an EMBL/GenBank/DDBJ whole genome shotgun (WGS) entry which is preliminary data.</text>
</comment>
<dbReference type="OrthoDB" id="6039430at2"/>